<proteinExistence type="predicted"/>
<organism evidence="1 2">
    <name type="scientific">Ancylomarina euxinus</name>
    <dbReference type="NCBI Taxonomy" id="2283627"/>
    <lineage>
        <taxon>Bacteria</taxon>
        <taxon>Pseudomonadati</taxon>
        <taxon>Bacteroidota</taxon>
        <taxon>Bacteroidia</taxon>
        <taxon>Marinilabiliales</taxon>
        <taxon>Marinifilaceae</taxon>
        <taxon>Ancylomarina</taxon>
    </lineage>
</organism>
<protein>
    <submittedName>
        <fullName evidence="1">Uncharacterized protein</fullName>
    </submittedName>
</protein>
<sequence>MSFNSTAQVAPVGKKTLEVKETFTNEYLKEITNIGLSSAVINALNKRVPKKLEKYGFSNIAIEEIGKVNGVTNLKFQTNIIDNTTGNRFKIRLNSMTYSPQYIIKEIKPLKTKKVVIKENIEDYCNSIIVEKDKFTNKTKYHSPYINPISFLRVQTDSSITNYMSIQVSGSTINVGIKGVIILFKDGTKIERPNVEVDSKVSRNGGGFTYSAFFNLEKEEIETLSQKIISDVRLYIYDSEIKDGIKYQEYLKCIEKM</sequence>
<name>A0A425Y8A9_9BACT</name>
<accession>A0A425Y8A9</accession>
<gene>
    <name evidence="1" type="ORF">DWB61_02055</name>
</gene>
<dbReference type="Proteomes" id="UP000285794">
    <property type="component" value="Unassembled WGS sequence"/>
</dbReference>
<keyword evidence="2" id="KW-1185">Reference proteome</keyword>
<evidence type="ECO:0000313" key="1">
    <source>
        <dbReference type="EMBL" id="RRG24815.1"/>
    </source>
</evidence>
<comment type="caution">
    <text evidence="1">The sequence shown here is derived from an EMBL/GenBank/DDBJ whole genome shotgun (WGS) entry which is preliminary data.</text>
</comment>
<dbReference type="EMBL" id="QQWG01000001">
    <property type="protein sequence ID" value="RRG24815.1"/>
    <property type="molecule type" value="Genomic_DNA"/>
</dbReference>
<evidence type="ECO:0000313" key="2">
    <source>
        <dbReference type="Proteomes" id="UP000285794"/>
    </source>
</evidence>
<dbReference type="AlphaFoldDB" id="A0A425Y8A9"/>
<reference evidence="1 2" key="1">
    <citation type="submission" date="2018-07" db="EMBL/GenBank/DDBJ databases">
        <title>Draft genome sequence of Ancylomarina sp. M1P.</title>
        <authorList>
            <person name="Yadav S."/>
            <person name="Villanueva L."/>
            <person name="Damste J.S.S."/>
        </authorList>
    </citation>
    <scope>NUCLEOTIDE SEQUENCE [LARGE SCALE GENOMIC DNA]</scope>
    <source>
        <strain evidence="1 2">M1P</strain>
    </source>
</reference>